<keyword evidence="3" id="KW-1185">Reference proteome</keyword>
<protein>
    <submittedName>
        <fullName evidence="2">Ferric reductase</fullName>
    </submittedName>
</protein>
<reference evidence="2 3" key="1">
    <citation type="submission" date="2019-11" db="EMBL/GenBank/DDBJ databases">
        <title>Acidiferrimicrobium australis gen. nov., sp. nov., an acidophilic and obligately heterotrophic, member of the Actinobacteria that catalyses dissimilatory oxido- reduction of iron isolated from metal-rich acidic water in Chile.</title>
        <authorList>
            <person name="Gonzalez D."/>
            <person name="Huber K."/>
            <person name="Hedrich S."/>
            <person name="Rojas-Villalobos C."/>
            <person name="Quatrini R."/>
            <person name="Dinamarca M.A."/>
            <person name="Schwarz A."/>
            <person name="Canales C."/>
            <person name="Nancucheo I."/>
        </authorList>
    </citation>
    <scope>NUCLEOTIDE SEQUENCE [LARGE SCALE GENOMIC DNA]</scope>
    <source>
        <strain evidence="2 3">USS-CCA1</strain>
    </source>
</reference>
<sequence>MIVALARTSPLIWYATRGTGFVALALLTVTVVLGVAQVARWAPAGSPRFVVNALHRNASLLAVAFVGVHVATSVLDTFVHLRVLDAFVPFAATYRPFWLGLGAVALDLVLAL</sequence>
<comment type="caution">
    <text evidence="2">The sequence shown here is derived from an EMBL/GenBank/DDBJ whole genome shotgun (WGS) entry which is preliminary data.</text>
</comment>
<proteinExistence type="predicted"/>
<gene>
    <name evidence="2" type="ORF">GHK86_19835</name>
</gene>
<dbReference type="EMBL" id="WJHE01001331">
    <property type="protein sequence ID" value="MST34966.1"/>
    <property type="molecule type" value="Genomic_DNA"/>
</dbReference>
<keyword evidence="1" id="KW-0472">Membrane</keyword>
<organism evidence="2 3">
    <name type="scientific">Acidiferrimicrobium australe</name>
    <dbReference type="NCBI Taxonomy" id="2664430"/>
    <lineage>
        <taxon>Bacteria</taxon>
        <taxon>Bacillati</taxon>
        <taxon>Actinomycetota</taxon>
        <taxon>Acidimicrobiia</taxon>
        <taxon>Acidimicrobiales</taxon>
        <taxon>Acidimicrobiaceae</taxon>
        <taxon>Acidiferrimicrobium</taxon>
    </lineage>
</organism>
<evidence type="ECO:0000313" key="3">
    <source>
        <dbReference type="Proteomes" id="UP000437736"/>
    </source>
</evidence>
<feature type="transmembrane region" description="Helical" evidence="1">
    <location>
        <begin position="60"/>
        <end position="81"/>
    </location>
</feature>
<feature type="non-terminal residue" evidence="2">
    <location>
        <position position="112"/>
    </location>
</feature>
<evidence type="ECO:0000256" key="1">
    <source>
        <dbReference type="SAM" id="Phobius"/>
    </source>
</evidence>
<accession>A0ABW9QZA0</accession>
<keyword evidence="1" id="KW-0812">Transmembrane</keyword>
<feature type="transmembrane region" description="Helical" evidence="1">
    <location>
        <begin position="93"/>
        <end position="111"/>
    </location>
</feature>
<keyword evidence="1" id="KW-1133">Transmembrane helix</keyword>
<evidence type="ECO:0000313" key="2">
    <source>
        <dbReference type="EMBL" id="MST34966.1"/>
    </source>
</evidence>
<name>A0ABW9QZA0_9ACTN</name>
<dbReference type="Proteomes" id="UP000437736">
    <property type="component" value="Unassembled WGS sequence"/>
</dbReference>
<feature type="transmembrane region" description="Helical" evidence="1">
    <location>
        <begin position="20"/>
        <end position="39"/>
    </location>
</feature>